<evidence type="ECO:0000313" key="3">
    <source>
        <dbReference type="EMBL" id="CDT69099.1"/>
    </source>
</evidence>
<dbReference type="EMBL" id="CAAJVP010000004">
    <property type="protein sequence ID" value="VHY01288.1"/>
    <property type="molecule type" value="Genomic_DNA"/>
</dbReference>
<dbReference type="Proteomes" id="UP000372533">
    <property type="component" value="Unassembled WGS sequence"/>
</dbReference>
<reference evidence="2" key="1">
    <citation type="submission" date="2014-07" db="EMBL/GenBank/DDBJ databases">
        <authorList>
            <person name="Monot Marc"/>
        </authorList>
    </citation>
    <scope>NUCLEOTIDE SEQUENCE</scope>
    <source>
        <strain evidence="3">7032989</strain>
        <strain evidence="1">7032994</strain>
    </source>
</reference>
<dbReference type="Proteomes" id="UP000411588">
    <property type="component" value="Unassembled WGS sequence"/>
</dbReference>
<dbReference type="EMBL" id="DAEQIJ010000013">
    <property type="protein sequence ID" value="HBH2620854.1"/>
    <property type="molecule type" value="Genomic_DNA"/>
</dbReference>
<reference evidence="4" key="2">
    <citation type="journal article" date="2018" name="Genome Biol.">
        <title>SKESA: strategic k-mer extension for scrupulous assemblies.</title>
        <authorList>
            <person name="Souvorov A."/>
            <person name="Agarwala R."/>
            <person name="Lipman D.J."/>
        </authorList>
    </citation>
    <scope>NUCLEOTIDE SEQUENCE</scope>
    <source>
        <strain evidence="5">Clostridioides</strain>
        <strain evidence="4">HN1000</strain>
    </source>
</reference>
<dbReference type="EMBL" id="LK932372">
    <property type="protein sequence ID" value="CDS85112.1"/>
    <property type="molecule type" value="Genomic_DNA"/>
</dbReference>
<dbReference type="Proteomes" id="UP000878956">
    <property type="component" value="Unassembled WGS sequence"/>
</dbReference>
<evidence type="ECO:0000313" key="9">
    <source>
        <dbReference type="Proteomes" id="UP000189137"/>
    </source>
</evidence>
<proteinExistence type="predicted"/>
<dbReference type="AlphaFoldDB" id="A0A031WEH4"/>
<dbReference type="GeneID" id="66355782"/>
<dbReference type="PATRIC" id="fig|1496.1373.peg.1565"/>
<dbReference type="EMBL" id="FUPS01000008">
    <property type="protein sequence ID" value="SJS59587.1"/>
    <property type="molecule type" value="Genomic_DNA"/>
</dbReference>
<evidence type="ECO:0000313" key="10">
    <source>
        <dbReference type="Proteomes" id="UP000372533"/>
    </source>
</evidence>
<evidence type="ECO:0000313" key="8">
    <source>
        <dbReference type="EMBL" id="VHY01288.1"/>
    </source>
</evidence>
<dbReference type="EMBL" id="LK932529">
    <property type="protein sequence ID" value="CDS89467.1"/>
    <property type="molecule type" value="Genomic_DNA"/>
</dbReference>
<dbReference type="Proteomes" id="UP000879542">
    <property type="component" value="Unassembled WGS sequence"/>
</dbReference>
<reference evidence="8 10" key="3">
    <citation type="submission" date="2019-04" db="EMBL/GenBank/DDBJ databases">
        <authorList>
            <consortium name="Pathogen Informatics"/>
        </authorList>
    </citation>
    <scope>NUCLEOTIDE SEQUENCE [LARGE SCALE GENOMIC DNA]</scope>
    <source>
        <strain evidence="11">clo34</strain>
        <strain evidence="7">Clo34</strain>
        <strain evidence="8">Tl291</strain>
        <strain evidence="10">tl291</strain>
        <strain evidence="6 9">VRECD0157</strain>
    </source>
</reference>
<sequence>MDYIGIENITPYENTYEFSVYEYDDEITLGSEKLYVCELRVVLIKVNSLYVERLHKSVEAMVLVKNLKKDLDKTLVVNKIKNFVLDEIWVENLVKENIEVIFVES</sequence>
<evidence type="ECO:0000313" key="7">
    <source>
        <dbReference type="EMBL" id="VFD34197.1"/>
    </source>
</evidence>
<name>A0A031WEH4_CLODI</name>
<accession>A0A031WEH4</accession>
<dbReference type="RefSeq" id="WP_003435631.1">
    <property type="nucleotide sequence ID" value="NZ_AP025558.1"/>
</dbReference>
<reference evidence="4" key="4">
    <citation type="submission" date="2021-06" db="EMBL/GenBank/DDBJ databases">
        <authorList>
            <consortium name="NCBI Pathogen Detection Project"/>
        </authorList>
    </citation>
    <scope>NUCLEOTIDE SEQUENCE</scope>
    <source>
        <strain evidence="5">Clostridioides</strain>
        <strain evidence="4">HN1000</strain>
    </source>
</reference>
<dbReference type="Proteomes" id="UP000189137">
    <property type="component" value="Unassembled WGS sequence"/>
</dbReference>
<dbReference type="EMBL" id="LK933338">
    <property type="protein sequence ID" value="CDT69099.1"/>
    <property type="molecule type" value="Genomic_DNA"/>
</dbReference>
<evidence type="ECO:0000313" key="6">
    <source>
        <dbReference type="EMBL" id="SJS59587.1"/>
    </source>
</evidence>
<evidence type="ECO:0000313" key="2">
    <source>
        <dbReference type="EMBL" id="CDS89467.1"/>
    </source>
</evidence>
<dbReference type="KEGG" id="pdf:CD630DERM_32880"/>
<evidence type="ECO:0000313" key="1">
    <source>
        <dbReference type="EMBL" id="CDS85112.1"/>
    </source>
</evidence>
<evidence type="ECO:0000313" key="4">
    <source>
        <dbReference type="EMBL" id="HBH1541959.1"/>
    </source>
</evidence>
<organism evidence="2">
    <name type="scientific">Clostridioides difficile</name>
    <name type="common">Peptoclostridium difficile</name>
    <dbReference type="NCBI Taxonomy" id="1496"/>
    <lineage>
        <taxon>Bacteria</taxon>
        <taxon>Bacillati</taxon>
        <taxon>Bacillota</taxon>
        <taxon>Clostridia</taxon>
        <taxon>Peptostreptococcales</taxon>
        <taxon>Peptostreptococcaceae</taxon>
        <taxon>Clostridioides</taxon>
    </lineage>
</organism>
<protein>
    <submittedName>
        <fullName evidence="2">Uncharacterized protein</fullName>
    </submittedName>
</protein>
<evidence type="ECO:0000313" key="5">
    <source>
        <dbReference type="EMBL" id="HBH2620854.1"/>
    </source>
</evidence>
<evidence type="ECO:0000313" key="11">
    <source>
        <dbReference type="Proteomes" id="UP000411588"/>
    </source>
</evidence>
<gene>
    <name evidence="3" type="ORF">BN1095_640060</name>
    <name evidence="2" type="ORF">BN1096_740118</name>
    <name evidence="1" type="ORF">BN1097_360071</name>
    <name evidence="4" type="ORF">KRM00_001436</name>
    <name evidence="5" type="ORF">KRQ00_002635</name>
    <name evidence="8" type="ORF">SAMEA1402366_01248</name>
    <name evidence="7" type="ORF">SAMEA1402399_02971</name>
    <name evidence="6" type="ORF">SAMEA3375112_02459</name>
</gene>
<dbReference type="EMBL" id="CAADAN010000012">
    <property type="protein sequence ID" value="VFD34197.1"/>
    <property type="molecule type" value="Genomic_DNA"/>
</dbReference>
<dbReference type="EMBL" id="DAEPXK010000011">
    <property type="protein sequence ID" value="HBH1541959.1"/>
    <property type="molecule type" value="Genomic_DNA"/>
</dbReference>